<dbReference type="InterPro" id="IPR011250">
    <property type="entry name" value="OMP/PagP_B-barrel"/>
</dbReference>
<dbReference type="GO" id="GO:0009279">
    <property type="term" value="C:cell outer membrane"/>
    <property type="evidence" value="ECO:0007669"/>
    <property type="project" value="UniProtKB-SubCell"/>
</dbReference>
<feature type="region of interest" description="Disordered" evidence="2">
    <location>
        <begin position="22"/>
        <end position="107"/>
    </location>
</feature>
<feature type="region of interest" description="Disordered" evidence="2">
    <location>
        <begin position="124"/>
        <end position="143"/>
    </location>
</feature>
<feature type="compositionally biased region" description="Low complexity" evidence="2">
    <location>
        <begin position="557"/>
        <end position="569"/>
    </location>
</feature>
<evidence type="ECO:0008006" key="6">
    <source>
        <dbReference type="Google" id="ProtNLM"/>
    </source>
</evidence>
<dbReference type="SUPFAM" id="SSF56925">
    <property type="entry name" value="OMPA-like"/>
    <property type="match status" value="1"/>
</dbReference>
<dbReference type="AlphaFoldDB" id="A0A376BMJ7"/>
<evidence type="ECO:0000256" key="1">
    <source>
        <dbReference type="ARBA" id="ARBA00004442"/>
    </source>
</evidence>
<dbReference type="STRING" id="1120980.GCA_000745955_02369"/>
<organism evidence="4 5">
    <name type="scientific">Alysiella crassa</name>
    <dbReference type="NCBI Taxonomy" id="153491"/>
    <lineage>
        <taxon>Bacteria</taxon>
        <taxon>Pseudomonadati</taxon>
        <taxon>Pseudomonadota</taxon>
        <taxon>Betaproteobacteria</taxon>
        <taxon>Neisseriales</taxon>
        <taxon>Neisseriaceae</taxon>
        <taxon>Alysiella</taxon>
    </lineage>
</organism>
<evidence type="ECO:0000313" key="5">
    <source>
        <dbReference type="Proteomes" id="UP000254209"/>
    </source>
</evidence>
<feature type="chain" id="PRO_5016738028" description="Transferrin-binding protein B C-lobe/N-lobe beta barrel domain-containing protein" evidence="3">
    <location>
        <begin position="26"/>
        <end position="569"/>
    </location>
</feature>
<sequence>MNTKVTQITLSVLAALALSACGSSGGDSKPTTGSTASTTPSTTTAPSTNTGGTTAGSTNTGGTTAGSTGTGGTTAGGTGTGGTTAGGTSTDKTDNHQELTSAPATHEHSFVGFKTIVKNESDLITNSSSKTETISDTPEGMQVQNPFPSLDTIVVAEERENGKPKKNGKIVYLEDFDFRGNKGGADATTGKATLNNIYLATAGTKGVTTNGSARTDGTKAGVSVTRTSQGGGNPGTAYVYQDKRQNYTENYKNKVVDEQGGKLLEKADNKASDTSNNQIYHTRDTKGTVAEVYGARTNANDTAYGSTKASDFKQDGKVNAPFQKEELKHVQYGRVTSALNGVKITDLKEGLKLGLTDTLIGSYGEKGNKGTEDNFFYRGVGNTSAQELAKLKADNPNATLTYNGHAVTHGIDSNWYGNNLRVPTAVGGSVGLISGTHVTANVNLGNGNVDGNLFNRWYSSAETENNGVKNVKLVEFNGKLADNGNIAGTATNLTKEVGDKFRSGLFGATLYGANAKEMGGTVASTEKGTGEWLAVFGASRDIEPPKPNTSPIKEKPSNPFGGSNNNGQP</sequence>
<feature type="region of interest" description="Disordered" evidence="2">
    <location>
        <begin position="208"/>
        <end position="237"/>
    </location>
</feature>
<feature type="compositionally biased region" description="Gly residues" evidence="2">
    <location>
        <begin position="68"/>
        <end position="85"/>
    </location>
</feature>
<dbReference type="EMBL" id="UFSO01000002">
    <property type="protein sequence ID" value="SSY70997.1"/>
    <property type="molecule type" value="Genomic_DNA"/>
</dbReference>
<evidence type="ECO:0000256" key="3">
    <source>
        <dbReference type="SAM" id="SignalP"/>
    </source>
</evidence>
<feature type="region of interest" description="Disordered" evidence="2">
    <location>
        <begin position="538"/>
        <end position="569"/>
    </location>
</feature>
<evidence type="ECO:0000313" key="4">
    <source>
        <dbReference type="EMBL" id="SSY70997.1"/>
    </source>
</evidence>
<proteinExistence type="predicted"/>
<evidence type="ECO:0000256" key="2">
    <source>
        <dbReference type="SAM" id="MobiDB-lite"/>
    </source>
</evidence>
<dbReference type="Gene3D" id="2.40.160.90">
    <property type="match status" value="1"/>
</dbReference>
<name>A0A376BMJ7_9NEIS</name>
<feature type="signal peptide" evidence="3">
    <location>
        <begin position="1"/>
        <end position="25"/>
    </location>
</feature>
<keyword evidence="3" id="KW-0732">Signal</keyword>
<gene>
    <name evidence="4" type="ORF">NCTC10283_01128</name>
</gene>
<dbReference type="PROSITE" id="PS51257">
    <property type="entry name" value="PROKAR_LIPOPROTEIN"/>
    <property type="match status" value="1"/>
</dbReference>
<keyword evidence="5" id="KW-1185">Reference proteome</keyword>
<dbReference type="Proteomes" id="UP000254209">
    <property type="component" value="Unassembled WGS sequence"/>
</dbReference>
<feature type="compositionally biased region" description="Low complexity" evidence="2">
    <location>
        <begin position="31"/>
        <end position="67"/>
    </location>
</feature>
<comment type="subcellular location">
    <subcellularLocation>
        <location evidence="1">Cell outer membrane</location>
    </subcellularLocation>
</comment>
<accession>A0A376BMJ7</accession>
<reference evidence="4 5" key="1">
    <citation type="submission" date="2018-06" db="EMBL/GenBank/DDBJ databases">
        <authorList>
            <consortium name="Pathogen Informatics"/>
            <person name="Doyle S."/>
        </authorList>
    </citation>
    <scope>NUCLEOTIDE SEQUENCE [LARGE SCALE GENOMIC DNA]</scope>
    <source>
        <strain evidence="4 5">NCTC10283</strain>
    </source>
</reference>
<protein>
    <recommendedName>
        <fullName evidence="6">Transferrin-binding protein B C-lobe/N-lobe beta barrel domain-containing protein</fullName>
    </recommendedName>
</protein>